<keyword evidence="5" id="KW-1185">Reference proteome</keyword>
<evidence type="ECO:0000256" key="2">
    <source>
        <dbReference type="ARBA" id="ARBA00022729"/>
    </source>
</evidence>
<gene>
    <name evidence="4" type="ORF">HMPREF0604_00646</name>
</gene>
<comment type="caution">
    <text evidence="4">The sequence shown here is derived from an EMBL/GenBank/DDBJ whole genome shotgun (WGS) entry which is preliminary data.</text>
</comment>
<dbReference type="EMBL" id="ACRG01000004">
    <property type="protein sequence ID" value="EFV81191.1"/>
    <property type="molecule type" value="Genomic_DNA"/>
</dbReference>
<dbReference type="InterPro" id="IPR038161">
    <property type="entry name" value="VirB9/CagX/TrbG_C_sf"/>
</dbReference>
<proteinExistence type="inferred from homology"/>
<dbReference type="InterPro" id="IPR010258">
    <property type="entry name" value="Conjugal_tfr_TrbG/VirB9/CagX"/>
</dbReference>
<comment type="similarity">
    <text evidence="1">Belongs to the TrbG/VirB9 family.</text>
</comment>
<protein>
    <submittedName>
        <fullName evidence="4">Type IV secretion system protein VirB9</fullName>
    </submittedName>
</protein>
<dbReference type="InterPro" id="IPR033645">
    <property type="entry name" value="VirB9/CagX/TrbG_C"/>
</dbReference>
<dbReference type="RefSeq" id="WP_003746743.1">
    <property type="nucleotide sequence ID" value="NZ_GL635793.1"/>
</dbReference>
<keyword evidence="2 3" id="KW-0732">Signal</keyword>
<feature type="signal peptide" evidence="3">
    <location>
        <begin position="1"/>
        <end position="21"/>
    </location>
</feature>
<dbReference type="Pfam" id="PF03524">
    <property type="entry name" value="CagX"/>
    <property type="match status" value="1"/>
</dbReference>
<dbReference type="CDD" id="cd06911">
    <property type="entry name" value="VirB9_CagX_TrbG"/>
    <property type="match status" value="1"/>
</dbReference>
<name>A0ABN0CCX9_NEIMU</name>
<evidence type="ECO:0000313" key="4">
    <source>
        <dbReference type="EMBL" id="EFV81191.1"/>
    </source>
</evidence>
<sequence length="241" mass="27129">MLRKMFLATAASCLLQGSVYAAAIQEYTFQENTTYPVHTAQGVVTQIELDSREKVKDFGAGLSGGWDLVRRENVFYLRPKADAVDTNLIVRTQAHQYIFELKVLKNVVGNLSEASDKGVNYQVKFRYPDSTDFSLRASTLAGYSLKYDSSKIYNTNYDVAANEKSRWLVPLKVYDDGRFTYIYLNKGKFTGDFPAVYGRKSEKGAEFVLNSNVEGNVVIVHGTYPFLVLRHGNDVVGLKRN</sequence>
<evidence type="ECO:0000256" key="3">
    <source>
        <dbReference type="SAM" id="SignalP"/>
    </source>
</evidence>
<evidence type="ECO:0000313" key="5">
    <source>
        <dbReference type="Proteomes" id="UP000003612"/>
    </source>
</evidence>
<feature type="chain" id="PRO_5046097333" evidence="3">
    <location>
        <begin position="22"/>
        <end position="241"/>
    </location>
</feature>
<organism evidence="4 5">
    <name type="scientific">Neisseria mucosa C102</name>
    <dbReference type="NCBI Taxonomy" id="435832"/>
    <lineage>
        <taxon>Bacteria</taxon>
        <taxon>Pseudomonadati</taxon>
        <taxon>Pseudomonadota</taxon>
        <taxon>Betaproteobacteria</taxon>
        <taxon>Neisseriales</taxon>
        <taxon>Neisseriaceae</taxon>
        <taxon>Neisseria</taxon>
    </lineage>
</organism>
<accession>A0ABN0CCX9</accession>
<reference evidence="4 5" key="1">
    <citation type="submission" date="2010-12" db="EMBL/GenBank/DDBJ databases">
        <title>The Genome Sequence of Neisseria mucosa strain C102.</title>
        <authorList>
            <consortium name="The Broad Institute Genome Sequencing Platform"/>
            <person name="Earl A."/>
            <person name="Ward D."/>
            <person name="Feldgarden M."/>
            <person name="Gevers D."/>
            <person name="Sibley C.D."/>
            <person name="Field T.R."/>
            <person name="Grinwis M."/>
            <person name="Eshaghurshan C.S."/>
            <person name="Surette M."/>
            <person name="Young S.K."/>
            <person name="Zeng Q."/>
            <person name="Gargeya S."/>
            <person name="Fitzgerald M."/>
            <person name="Haas B."/>
            <person name="Abouelleil A."/>
            <person name="Alvarado L."/>
            <person name="Arachchi H.M."/>
            <person name="Berlin A."/>
            <person name="Brown A."/>
            <person name="Chapman S.B."/>
            <person name="Chen Z."/>
            <person name="Dunbar C."/>
            <person name="Freedman E."/>
            <person name="Gearin G."/>
            <person name="Gellesch M."/>
            <person name="Goldberg J."/>
            <person name="Griggs A."/>
            <person name="Gujja S."/>
            <person name="Heilman E."/>
            <person name="Heiman D."/>
            <person name="Howarth C."/>
            <person name="Larson L."/>
            <person name="Lui A."/>
            <person name="MacDonald P.J.P."/>
            <person name="Mehta T."/>
            <person name="Montmayeur A."/>
            <person name="Murphy C."/>
            <person name="Neiman D."/>
            <person name="Pearson M."/>
            <person name="Priest M."/>
            <person name="Roberts A."/>
            <person name="Saif S."/>
            <person name="Shea T."/>
            <person name="Shenoy N."/>
            <person name="Sisk P."/>
            <person name="Stolte C."/>
            <person name="Sykes S."/>
            <person name="White J."/>
            <person name="Yandava C."/>
            <person name="Nusbaum C."/>
            <person name="Birren B."/>
        </authorList>
    </citation>
    <scope>NUCLEOTIDE SEQUENCE [LARGE SCALE GENOMIC DNA]</scope>
    <source>
        <strain evidence="4 5">C102</strain>
    </source>
</reference>
<evidence type="ECO:0000256" key="1">
    <source>
        <dbReference type="ARBA" id="ARBA00006135"/>
    </source>
</evidence>
<dbReference type="Proteomes" id="UP000003612">
    <property type="component" value="Unassembled WGS sequence"/>
</dbReference>
<dbReference type="Gene3D" id="2.60.40.2500">
    <property type="match status" value="1"/>
</dbReference>